<dbReference type="InterPro" id="IPR033270">
    <property type="entry name" value="VPRBP/DCAF1"/>
</dbReference>
<protein>
    <submittedName>
        <fullName evidence="3">Uncharacterized protein</fullName>
    </submittedName>
</protein>
<evidence type="ECO:0000313" key="4">
    <source>
        <dbReference type="Proteomes" id="UP000759131"/>
    </source>
</evidence>
<keyword evidence="4" id="KW-1185">Reference proteome</keyword>
<dbReference type="AlphaFoldDB" id="A0A7R9M204"/>
<evidence type="ECO:0000256" key="2">
    <source>
        <dbReference type="ARBA" id="ARBA00023242"/>
    </source>
</evidence>
<comment type="subcellular location">
    <subcellularLocation>
        <location evidence="1">Nucleus</location>
    </subcellularLocation>
</comment>
<evidence type="ECO:0000313" key="3">
    <source>
        <dbReference type="EMBL" id="CAD7651603.1"/>
    </source>
</evidence>
<reference evidence="3" key="1">
    <citation type="submission" date="2020-11" db="EMBL/GenBank/DDBJ databases">
        <authorList>
            <person name="Tran Van P."/>
        </authorList>
    </citation>
    <scope>NUCLEOTIDE SEQUENCE</scope>
</reference>
<dbReference type="EMBL" id="OC913245">
    <property type="protein sequence ID" value="CAD7651603.1"/>
    <property type="molecule type" value="Genomic_DNA"/>
</dbReference>
<dbReference type="Proteomes" id="UP000759131">
    <property type="component" value="Unassembled WGS sequence"/>
</dbReference>
<dbReference type="InterPro" id="IPR036322">
    <property type="entry name" value="WD40_repeat_dom_sf"/>
</dbReference>
<dbReference type="EMBL" id="CAJPIZ010058670">
    <property type="protein sequence ID" value="CAG2123500.1"/>
    <property type="molecule type" value="Genomic_DNA"/>
</dbReference>
<name>A0A7R9M204_9ACAR</name>
<dbReference type="GO" id="GO:0016567">
    <property type="term" value="P:protein ubiquitination"/>
    <property type="evidence" value="ECO:0007669"/>
    <property type="project" value="InterPro"/>
</dbReference>
<dbReference type="Gene3D" id="2.130.10.10">
    <property type="entry name" value="YVTN repeat-like/Quinoprotein amine dehydrogenase"/>
    <property type="match status" value="1"/>
</dbReference>
<evidence type="ECO:0000256" key="1">
    <source>
        <dbReference type="ARBA" id="ARBA00004123"/>
    </source>
</evidence>
<organism evidence="3">
    <name type="scientific">Medioppia subpectinata</name>
    <dbReference type="NCBI Taxonomy" id="1979941"/>
    <lineage>
        <taxon>Eukaryota</taxon>
        <taxon>Metazoa</taxon>
        <taxon>Ecdysozoa</taxon>
        <taxon>Arthropoda</taxon>
        <taxon>Chelicerata</taxon>
        <taxon>Arachnida</taxon>
        <taxon>Acari</taxon>
        <taxon>Acariformes</taxon>
        <taxon>Sarcoptiformes</taxon>
        <taxon>Oribatida</taxon>
        <taxon>Brachypylina</taxon>
        <taxon>Oppioidea</taxon>
        <taxon>Oppiidae</taxon>
        <taxon>Medioppia</taxon>
    </lineage>
</organism>
<feature type="non-terminal residue" evidence="3">
    <location>
        <position position="115"/>
    </location>
</feature>
<accession>A0A7R9M204</accession>
<proteinExistence type="predicted"/>
<dbReference type="PANTHER" id="PTHR13129">
    <property type="entry name" value="VPRBP PROTEIN-RELATED"/>
    <property type="match status" value="1"/>
</dbReference>
<feature type="non-terminal residue" evidence="3">
    <location>
        <position position="1"/>
    </location>
</feature>
<dbReference type="SUPFAM" id="SSF50978">
    <property type="entry name" value="WD40 repeat-like"/>
    <property type="match status" value="1"/>
</dbReference>
<dbReference type="GO" id="GO:0080008">
    <property type="term" value="C:Cul4-RING E3 ubiquitin ligase complex"/>
    <property type="evidence" value="ECO:0007669"/>
    <property type="project" value="TreeGrafter"/>
</dbReference>
<keyword evidence="2" id="KW-0539">Nucleus</keyword>
<gene>
    <name evidence="3" type="ORF">OSB1V03_LOCUS23445</name>
</gene>
<dbReference type="GO" id="GO:0005634">
    <property type="term" value="C:nucleus"/>
    <property type="evidence" value="ECO:0007669"/>
    <property type="project" value="UniProtKB-SubCell"/>
</dbReference>
<dbReference type="InterPro" id="IPR015943">
    <property type="entry name" value="WD40/YVTN_repeat-like_dom_sf"/>
</dbReference>
<dbReference type="PANTHER" id="PTHR13129:SF4">
    <property type="entry name" value="DDB1- AND CUL4-ASSOCIATED FACTOR 1"/>
    <property type="match status" value="1"/>
</dbReference>
<dbReference type="OrthoDB" id="27563at2759"/>
<sequence length="115" mass="13190">TDDLILNDGVLWDTRSATPVHKFDKFNQHINGVFHPNGQEILSNSEIWDIKTFHLLKTVPALDQCRIKFNNIGDVIYGAVFEEENSEEDDQSKSPFCSSFRTFDAYDYTNIATID</sequence>